<accession>A0A2W6AYK0</accession>
<dbReference type="EMBL" id="QHBU01000046">
    <property type="protein sequence ID" value="PZR83081.1"/>
    <property type="molecule type" value="Genomic_DNA"/>
</dbReference>
<comment type="caution">
    <text evidence="1">The sequence shown here is derived from an EMBL/GenBank/DDBJ whole genome shotgun (WGS) entry which is preliminary data.</text>
</comment>
<gene>
    <name evidence="1" type="ORF">DLM65_02715</name>
</gene>
<reference evidence="1 2" key="1">
    <citation type="journal article" date="2017" name="Nature">
        <title>Atmospheric trace gases support primary production in Antarctic desert surface soil.</title>
        <authorList>
            <person name="Ji M."/>
            <person name="Greening C."/>
            <person name="Vanwonterghem I."/>
            <person name="Carere C.R."/>
            <person name="Bay S.K."/>
            <person name="Steen J.A."/>
            <person name="Montgomery K."/>
            <person name="Lines T."/>
            <person name="Beardall J."/>
            <person name="van Dorst J."/>
            <person name="Snape I."/>
            <person name="Stott M.B."/>
            <person name="Hugenholtz P."/>
            <person name="Ferrari B.C."/>
        </authorList>
    </citation>
    <scope>NUCLEOTIDE SEQUENCE [LARGE SCALE GENOMIC DNA]</scope>
    <source>
        <strain evidence="1">RRmetagenome_bin12</strain>
    </source>
</reference>
<evidence type="ECO:0000313" key="2">
    <source>
        <dbReference type="Proteomes" id="UP000248724"/>
    </source>
</evidence>
<evidence type="ECO:0000313" key="1">
    <source>
        <dbReference type="EMBL" id="PZR83081.1"/>
    </source>
</evidence>
<organism evidence="1 2">
    <name type="scientific">Candidatus Aeolococcus gillhamiae</name>
    <dbReference type="NCBI Taxonomy" id="3127015"/>
    <lineage>
        <taxon>Bacteria</taxon>
        <taxon>Bacillati</taxon>
        <taxon>Candidatus Dormiibacterota</taxon>
        <taxon>Candidatus Dormibacteria</taxon>
        <taxon>Candidatus Aeolococcales</taxon>
        <taxon>Candidatus Aeolococcaceae</taxon>
        <taxon>Candidatus Aeolococcus</taxon>
    </lineage>
</organism>
<proteinExistence type="predicted"/>
<name>A0A2W6AYK0_9BACT</name>
<protein>
    <submittedName>
        <fullName evidence="1">Uncharacterized protein</fullName>
    </submittedName>
</protein>
<sequence length="62" mass="6819">MSATPPGLCASCERARVIRGARSQFWMCRLSEVDPRFARYPALPVLRCSGHTGGEPERSAPE</sequence>
<dbReference type="AlphaFoldDB" id="A0A2W6AYK0"/>
<dbReference type="Proteomes" id="UP000248724">
    <property type="component" value="Unassembled WGS sequence"/>
</dbReference>